<dbReference type="AlphaFoldDB" id="E8KF29"/>
<name>E8KF29_9PAST</name>
<gene>
    <name evidence="1" type="ORF">HMPREF0027_0446</name>
</gene>
<keyword evidence="2" id="KW-1185">Reference proteome</keyword>
<organism evidence="1 2">
    <name type="scientific">Actinobacillus ureae ATCC 25976</name>
    <dbReference type="NCBI Taxonomy" id="887324"/>
    <lineage>
        <taxon>Bacteria</taxon>
        <taxon>Pseudomonadati</taxon>
        <taxon>Pseudomonadota</taxon>
        <taxon>Gammaproteobacteria</taxon>
        <taxon>Pasteurellales</taxon>
        <taxon>Pasteurellaceae</taxon>
        <taxon>Actinobacillus</taxon>
    </lineage>
</organism>
<dbReference type="EMBL" id="AEVG01000031">
    <property type="protein sequence ID" value="EFX92497.1"/>
    <property type="molecule type" value="Genomic_DNA"/>
</dbReference>
<comment type="caution">
    <text evidence="1">The sequence shown here is derived from an EMBL/GenBank/DDBJ whole genome shotgun (WGS) entry which is preliminary data.</text>
</comment>
<evidence type="ECO:0000313" key="1">
    <source>
        <dbReference type="EMBL" id="EFX92497.1"/>
    </source>
</evidence>
<reference evidence="1 2" key="1">
    <citation type="submission" date="2011-01" db="EMBL/GenBank/DDBJ databases">
        <authorList>
            <person name="Muzny D."/>
            <person name="Qin X."/>
            <person name="Deng J."/>
            <person name="Jiang H."/>
            <person name="Liu Y."/>
            <person name="Qu J."/>
            <person name="Song X.-Z."/>
            <person name="Zhang L."/>
            <person name="Thornton R."/>
            <person name="Coyle M."/>
            <person name="Francisco L."/>
            <person name="Jackson L."/>
            <person name="Javaid M."/>
            <person name="Korchina V."/>
            <person name="Kovar C."/>
            <person name="Mata R."/>
            <person name="Mathew T."/>
            <person name="Ngo R."/>
            <person name="Nguyen L."/>
            <person name="Nguyen N."/>
            <person name="Okwuonu G."/>
            <person name="Ongeri F."/>
            <person name="Pham C."/>
            <person name="Simmons D."/>
            <person name="Wilczek-Boney K."/>
            <person name="Hale W."/>
            <person name="Jakkamsetti A."/>
            <person name="Pham P."/>
            <person name="Ruth R."/>
            <person name="San Lucas F."/>
            <person name="Warren J."/>
            <person name="Zhang J."/>
            <person name="Zhao Z."/>
            <person name="Zhou C."/>
            <person name="Zhu D."/>
            <person name="Lee S."/>
            <person name="Bess C."/>
            <person name="Blankenburg K."/>
            <person name="Forbes L."/>
            <person name="Fu Q."/>
            <person name="Gubbala S."/>
            <person name="Hirani K."/>
            <person name="Jayaseelan J.C."/>
            <person name="Lara F."/>
            <person name="Munidasa M."/>
            <person name="Palculict T."/>
            <person name="Patil S."/>
            <person name="Pu L.-L."/>
            <person name="Saada N."/>
            <person name="Tang L."/>
            <person name="Weissenberger G."/>
            <person name="Zhu Y."/>
            <person name="Hemphill L."/>
            <person name="Shang Y."/>
            <person name="Youmans B."/>
            <person name="Ayvaz T."/>
            <person name="Ross M."/>
            <person name="Santibanez J."/>
            <person name="Aqrawi P."/>
            <person name="Gross S."/>
            <person name="Joshi V."/>
            <person name="Fowler G."/>
            <person name="Nazareth L."/>
            <person name="Reid J."/>
            <person name="Worley K."/>
            <person name="Petrosino J."/>
            <person name="Highlander S."/>
            <person name="Gibbs R."/>
        </authorList>
    </citation>
    <scope>NUCLEOTIDE SEQUENCE [LARGE SCALE GENOMIC DNA]</scope>
    <source>
        <strain evidence="1 2">ATCC 25976</strain>
    </source>
</reference>
<dbReference type="HOGENOM" id="CLU_1575164_0_0_6"/>
<evidence type="ECO:0000313" key="2">
    <source>
        <dbReference type="Proteomes" id="UP000005467"/>
    </source>
</evidence>
<protein>
    <submittedName>
        <fullName evidence="1">Uncharacterized protein</fullName>
    </submittedName>
</protein>
<sequence>MEIFIMAESLLVSQLVKQIESAYKEKMLTSRQLAELQHKSKTQDDQIKTFEKTLGYIAPDFDFRTIRKVFNPPNRRYFKMSVQALVAQVFQKKEYWLTLSDITLTAISIDDDVPANQVRASREQKAAVANVLRRLYKKGIIKKKEQDYLGSKTKILEKSLWQLDTFKGR</sequence>
<accession>E8KF29</accession>
<proteinExistence type="predicted"/>
<dbReference type="Proteomes" id="UP000005467">
    <property type="component" value="Unassembled WGS sequence"/>
</dbReference>